<evidence type="ECO:0000313" key="1">
    <source>
        <dbReference type="EMBL" id="GMT30637.1"/>
    </source>
</evidence>
<keyword evidence="2" id="KW-1185">Reference proteome</keyword>
<name>A0AAV5WFH4_9BILA</name>
<sequence>QCEGQQCYVERDESTLDSNYYRVRVTLREDCVSGLNIPNGCTKYVWSDFTAVRCYCSSHEFCNIQDPSLHQSSITLNGTAIVCSKEGLETCRSYECLYVNKARQCQNSLDEFTSHSLWFGWLWQNTCFHHRMKSGLIDSECRCNTSYCNQDLAANVETMALNETLRSRPLVRCHFSFEVNGMSSDKYFCIGELCALSPERGVRTCVNITQLQNAEPIAKLGMIDFDNRTYYLCNKPFCNWNSSLALASLNPGWKTTTNYTRDMLPFEDDSAFSSFSLTFTIILTIFALQL</sequence>
<dbReference type="PANTHER" id="PTHR37433:SF5">
    <property type="entry name" value="DUF753 DOMAIN-CONTAINING PROTEIN-RELATED"/>
    <property type="match status" value="1"/>
</dbReference>
<accession>A0AAV5WFH4</accession>
<dbReference type="AlphaFoldDB" id="A0AAV5WFH4"/>
<evidence type="ECO:0000313" key="2">
    <source>
        <dbReference type="Proteomes" id="UP001432322"/>
    </source>
</evidence>
<feature type="non-terminal residue" evidence="1">
    <location>
        <position position="1"/>
    </location>
</feature>
<gene>
    <name evidence="1" type="ORF">PFISCL1PPCAC_21934</name>
</gene>
<organism evidence="1 2">
    <name type="scientific">Pristionchus fissidentatus</name>
    <dbReference type="NCBI Taxonomy" id="1538716"/>
    <lineage>
        <taxon>Eukaryota</taxon>
        <taxon>Metazoa</taxon>
        <taxon>Ecdysozoa</taxon>
        <taxon>Nematoda</taxon>
        <taxon>Chromadorea</taxon>
        <taxon>Rhabditida</taxon>
        <taxon>Rhabditina</taxon>
        <taxon>Diplogasteromorpha</taxon>
        <taxon>Diplogasteroidea</taxon>
        <taxon>Neodiplogasteridae</taxon>
        <taxon>Pristionchus</taxon>
    </lineage>
</organism>
<dbReference type="Proteomes" id="UP001432322">
    <property type="component" value="Unassembled WGS sequence"/>
</dbReference>
<dbReference type="PANTHER" id="PTHR37433">
    <property type="entry name" value="PROTEIN CBG25136-RELATED"/>
    <property type="match status" value="1"/>
</dbReference>
<comment type="caution">
    <text evidence="1">The sequence shown here is derived from an EMBL/GenBank/DDBJ whole genome shotgun (WGS) entry which is preliminary data.</text>
</comment>
<proteinExistence type="predicted"/>
<dbReference type="EMBL" id="BTSY01000005">
    <property type="protein sequence ID" value="GMT30637.1"/>
    <property type="molecule type" value="Genomic_DNA"/>
</dbReference>
<protein>
    <submittedName>
        <fullName evidence="1">Uncharacterized protein</fullName>
    </submittedName>
</protein>
<reference evidence="1" key="1">
    <citation type="submission" date="2023-10" db="EMBL/GenBank/DDBJ databases">
        <title>Genome assembly of Pristionchus species.</title>
        <authorList>
            <person name="Yoshida K."/>
            <person name="Sommer R.J."/>
        </authorList>
    </citation>
    <scope>NUCLEOTIDE SEQUENCE</scope>
    <source>
        <strain evidence="1">RS5133</strain>
    </source>
</reference>
<feature type="non-terminal residue" evidence="1">
    <location>
        <position position="290"/>
    </location>
</feature>